<evidence type="ECO:0000313" key="3">
    <source>
        <dbReference type="EMBL" id="MDN4474822.1"/>
    </source>
</evidence>
<protein>
    <recommendedName>
        <fullName evidence="2">DUF8094 domain-containing protein</fullName>
    </recommendedName>
</protein>
<evidence type="ECO:0000259" key="2">
    <source>
        <dbReference type="Pfam" id="PF26366"/>
    </source>
</evidence>
<dbReference type="Pfam" id="PF26366">
    <property type="entry name" value="DUF8094"/>
    <property type="match status" value="1"/>
</dbReference>
<feature type="signal peptide" evidence="1">
    <location>
        <begin position="1"/>
        <end position="24"/>
    </location>
</feature>
<proteinExistence type="predicted"/>
<organism evidence="3 4">
    <name type="scientific">Demequina litoralis</name>
    <dbReference type="NCBI Taxonomy" id="3051660"/>
    <lineage>
        <taxon>Bacteria</taxon>
        <taxon>Bacillati</taxon>
        <taxon>Actinomycetota</taxon>
        <taxon>Actinomycetes</taxon>
        <taxon>Micrococcales</taxon>
        <taxon>Demequinaceae</taxon>
        <taxon>Demequina</taxon>
    </lineage>
</organism>
<name>A0ABT8G6Y0_9MICO</name>
<keyword evidence="1" id="KW-0732">Signal</keyword>
<sequence length="325" mass="34227">MRRQTTLAAAAVAGLVVLAGCTPAVPEPVAPPAAQETSAITQTQIDRIVPATFAELEAADEARKANLLGERVGGTAVTVRGVEYKLRKAGDKQAIEEIPSTMQAVYVSAEGVFPRVMVGVSEAPEDATPVVLVWLQEDIDSEYVLQNWAHMVPGATLPAMPGPAVGSNQLPLDSDAVDPTPEQVVRDYVKLLRQGAKSDLASEFGKDTYRARLFAARKVLTAAAKKGDGDYVDTVQPQLEDTYAMATADGGALIFAPIVVTSSLRVKGGATVSISDTDKALVSGKLKDRVTHTYNDLVVIHVPADGEGKPTVVAADHHLVKVAAK</sequence>
<feature type="chain" id="PRO_5045133738" description="DUF8094 domain-containing protein" evidence="1">
    <location>
        <begin position="25"/>
        <end position="325"/>
    </location>
</feature>
<dbReference type="InterPro" id="IPR058407">
    <property type="entry name" value="DUF8094"/>
</dbReference>
<evidence type="ECO:0000256" key="1">
    <source>
        <dbReference type="SAM" id="SignalP"/>
    </source>
</evidence>
<dbReference type="Proteomes" id="UP001172728">
    <property type="component" value="Unassembled WGS sequence"/>
</dbReference>
<reference evidence="3" key="1">
    <citation type="submission" date="2023-06" db="EMBL/GenBank/DDBJ databases">
        <title>Sysu t00192.</title>
        <authorList>
            <person name="Gao L."/>
            <person name="Fang B.-Z."/>
            <person name="Li W.-J."/>
        </authorList>
    </citation>
    <scope>NUCLEOTIDE SEQUENCE</scope>
    <source>
        <strain evidence="3">SYSU T00192</strain>
    </source>
</reference>
<feature type="domain" description="DUF8094" evidence="2">
    <location>
        <begin position="39"/>
        <end position="313"/>
    </location>
</feature>
<dbReference type="RefSeq" id="WP_301131234.1">
    <property type="nucleotide sequence ID" value="NZ_JAUHPW010000002.1"/>
</dbReference>
<gene>
    <name evidence="3" type="ORF">QQX09_03010</name>
</gene>
<dbReference type="EMBL" id="JAUHPW010000002">
    <property type="protein sequence ID" value="MDN4474822.1"/>
    <property type="molecule type" value="Genomic_DNA"/>
</dbReference>
<dbReference type="PROSITE" id="PS51257">
    <property type="entry name" value="PROKAR_LIPOPROTEIN"/>
    <property type="match status" value="1"/>
</dbReference>
<keyword evidence="4" id="KW-1185">Reference proteome</keyword>
<comment type="caution">
    <text evidence="3">The sequence shown here is derived from an EMBL/GenBank/DDBJ whole genome shotgun (WGS) entry which is preliminary data.</text>
</comment>
<evidence type="ECO:0000313" key="4">
    <source>
        <dbReference type="Proteomes" id="UP001172728"/>
    </source>
</evidence>
<accession>A0ABT8G6Y0</accession>